<keyword evidence="2" id="KW-1133">Transmembrane helix</keyword>
<keyword evidence="2" id="KW-0812">Transmembrane</keyword>
<protein>
    <recommendedName>
        <fullName evidence="3">Sey1/RHD3-like three-helix bundle domain-containing protein</fullName>
    </recommendedName>
</protein>
<evidence type="ECO:0000256" key="2">
    <source>
        <dbReference type="SAM" id="Phobius"/>
    </source>
</evidence>
<sequence>MMQALKLLSVMAAIRLDENPDKIESALLSTLMDAPIAQERKPVTSTDPLASSTWEEVLLKFILLCRNPLYLLVLFVVYLLFKALWVQLDVSSLFQNGIVSTSRTHEIYFTGQIIFLLNLKNYIGNLGAHPTTAGSSVSGFLSLSTRFLPTVMDVLRRLADEGHGQPQVPQNLQHPPLDPLSFRRDSQRQAQLSNPVPDASSSSSTLSSPRSGVECPATSHMVDADTEASSTS</sequence>
<evidence type="ECO:0000313" key="4">
    <source>
        <dbReference type="EMBL" id="RRT51810.1"/>
    </source>
</evidence>
<evidence type="ECO:0000313" key="5">
    <source>
        <dbReference type="Proteomes" id="UP000287651"/>
    </source>
</evidence>
<keyword evidence="2" id="KW-0472">Membrane</keyword>
<organism evidence="4 5">
    <name type="scientific">Ensete ventricosum</name>
    <name type="common">Abyssinian banana</name>
    <name type="synonym">Musa ensete</name>
    <dbReference type="NCBI Taxonomy" id="4639"/>
    <lineage>
        <taxon>Eukaryota</taxon>
        <taxon>Viridiplantae</taxon>
        <taxon>Streptophyta</taxon>
        <taxon>Embryophyta</taxon>
        <taxon>Tracheophyta</taxon>
        <taxon>Spermatophyta</taxon>
        <taxon>Magnoliopsida</taxon>
        <taxon>Liliopsida</taxon>
        <taxon>Zingiberales</taxon>
        <taxon>Musaceae</taxon>
        <taxon>Ensete</taxon>
    </lineage>
</organism>
<gene>
    <name evidence="4" type="ORF">B296_00032157</name>
</gene>
<dbReference type="Proteomes" id="UP000287651">
    <property type="component" value="Unassembled WGS sequence"/>
</dbReference>
<feature type="transmembrane region" description="Helical" evidence="2">
    <location>
        <begin position="69"/>
        <end position="88"/>
    </location>
</feature>
<evidence type="ECO:0000259" key="3">
    <source>
        <dbReference type="Pfam" id="PF20428"/>
    </source>
</evidence>
<comment type="caution">
    <text evidence="4">The sequence shown here is derived from an EMBL/GenBank/DDBJ whole genome shotgun (WGS) entry which is preliminary data.</text>
</comment>
<dbReference type="PANTHER" id="PTHR45923">
    <property type="entry name" value="PROTEIN SEY1"/>
    <property type="match status" value="1"/>
</dbReference>
<feature type="region of interest" description="Disordered" evidence="1">
    <location>
        <begin position="162"/>
        <end position="232"/>
    </location>
</feature>
<reference evidence="4 5" key="1">
    <citation type="journal article" date="2014" name="Agronomy (Basel)">
        <title>A Draft Genome Sequence for Ensete ventricosum, the Drought-Tolerant Tree Against Hunger.</title>
        <authorList>
            <person name="Harrison J."/>
            <person name="Moore K.A."/>
            <person name="Paszkiewicz K."/>
            <person name="Jones T."/>
            <person name="Grant M."/>
            <person name="Ambacheew D."/>
            <person name="Muzemil S."/>
            <person name="Studholme D.J."/>
        </authorList>
    </citation>
    <scope>NUCLEOTIDE SEQUENCE [LARGE SCALE GENOMIC DNA]</scope>
</reference>
<dbReference type="InterPro" id="IPR008803">
    <property type="entry name" value="RHD3/Sey1"/>
</dbReference>
<dbReference type="GO" id="GO:0003924">
    <property type="term" value="F:GTPase activity"/>
    <property type="evidence" value="ECO:0007669"/>
    <property type="project" value="TreeGrafter"/>
</dbReference>
<dbReference type="Pfam" id="PF20428">
    <property type="entry name" value="Sey1_3HB"/>
    <property type="match status" value="1"/>
</dbReference>
<evidence type="ECO:0000256" key="1">
    <source>
        <dbReference type="SAM" id="MobiDB-lite"/>
    </source>
</evidence>
<feature type="domain" description="Sey1/RHD3-like three-helix bundle" evidence="3">
    <location>
        <begin position="3"/>
        <end position="64"/>
    </location>
</feature>
<name>A0A426YJG5_ENSVE</name>
<dbReference type="InterPro" id="IPR046758">
    <property type="entry name" value="Sey1/RHD3-like_3HB"/>
</dbReference>
<dbReference type="AlphaFoldDB" id="A0A426YJG5"/>
<dbReference type="GO" id="GO:0005783">
    <property type="term" value="C:endoplasmic reticulum"/>
    <property type="evidence" value="ECO:0007669"/>
    <property type="project" value="TreeGrafter"/>
</dbReference>
<dbReference type="EMBL" id="AMZH03012019">
    <property type="protein sequence ID" value="RRT51810.1"/>
    <property type="molecule type" value="Genomic_DNA"/>
</dbReference>
<accession>A0A426YJG5</accession>
<feature type="compositionally biased region" description="Low complexity" evidence="1">
    <location>
        <begin position="193"/>
        <end position="211"/>
    </location>
</feature>
<proteinExistence type="predicted"/>
<dbReference type="PANTHER" id="PTHR45923:SF20">
    <property type="entry name" value="PROTEIN ROOT HAIR DEFECTIVE 3 HOMOLOG 2"/>
    <property type="match status" value="1"/>
</dbReference>
<dbReference type="GO" id="GO:0016320">
    <property type="term" value="P:endoplasmic reticulum membrane fusion"/>
    <property type="evidence" value="ECO:0007669"/>
    <property type="project" value="TreeGrafter"/>
</dbReference>